<keyword evidence="2" id="KW-0472">Membrane</keyword>
<evidence type="ECO:0000256" key="1">
    <source>
        <dbReference type="SAM" id="MobiDB-lite"/>
    </source>
</evidence>
<accession>A0A2T4USM9</accession>
<name>A0A2T4USM9_9MICO</name>
<keyword evidence="2" id="KW-1133">Transmembrane helix</keyword>
<dbReference type="Proteomes" id="UP000241085">
    <property type="component" value="Unassembled WGS sequence"/>
</dbReference>
<feature type="compositionally biased region" description="Gly residues" evidence="1">
    <location>
        <begin position="147"/>
        <end position="159"/>
    </location>
</feature>
<evidence type="ECO:0000313" key="4">
    <source>
        <dbReference type="Proteomes" id="UP000241085"/>
    </source>
</evidence>
<protein>
    <submittedName>
        <fullName evidence="3">Uncharacterized protein</fullName>
    </submittedName>
</protein>
<comment type="caution">
    <text evidence="3">The sequence shown here is derived from an EMBL/GenBank/DDBJ whole genome shotgun (WGS) entry which is preliminary data.</text>
</comment>
<sequence>MAGSARVGYTASSAVAGNALAFTGQGFAVSEQVVATLDDGVVAVGPLTAGTRGEVAGVLPLPGDLRGGTHLLTLTGAASGAVAESELTVAGASAASVPSAAAEPEVPVWLYVALGIALLIAAGLVLASVVVGIVRGVRRRRARKRVGAGGLSDTAGGGAAVSPGTRIAASSATPVAATPEPDADAAPPSPDAPTEELSTARHLPARETADAR</sequence>
<dbReference type="EMBL" id="PZPL01000001">
    <property type="protein sequence ID" value="PTL72533.1"/>
    <property type="molecule type" value="Genomic_DNA"/>
</dbReference>
<keyword evidence="4" id="KW-1185">Reference proteome</keyword>
<dbReference type="AlphaFoldDB" id="A0A2T4USM9"/>
<keyword evidence="2" id="KW-0812">Transmembrane</keyword>
<reference evidence="3 4" key="1">
    <citation type="submission" date="2018-03" db="EMBL/GenBank/DDBJ databases">
        <title>Bacteriophage NCPPB3778 and a type I-E CRISPR drive the evolution of the US Biological Select Agent, Rathayibacter toxicus.</title>
        <authorList>
            <person name="Davis E.W.II."/>
            <person name="Tabima J.F."/>
            <person name="Weisberg A.J."/>
            <person name="Dantas Lopes L."/>
            <person name="Wiseman M.S."/>
            <person name="Wiseman M.S."/>
            <person name="Pupko T."/>
            <person name="Belcher M.S."/>
            <person name="Sechler A.J."/>
            <person name="Tancos M.A."/>
            <person name="Schroeder B.K."/>
            <person name="Murray T.D."/>
            <person name="Luster D.G."/>
            <person name="Schneider W.L."/>
            <person name="Rogers E."/>
            <person name="Andreote F.D."/>
            <person name="Grunwald N.J."/>
            <person name="Putnam M.L."/>
            <person name="Chang J.H."/>
        </authorList>
    </citation>
    <scope>NUCLEOTIDE SEQUENCE [LARGE SCALE GENOMIC DNA]</scope>
    <source>
        <strain evidence="3 4">DSM 15933</strain>
    </source>
</reference>
<organism evidence="3 4">
    <name type="scientific">Rathayibacter caricis DSM 15933</name>
    <dbReference type="NCBI Taxonomy" id="1328867"/>
    <lineage>
        <taxon>Bacteria</taxon>
        <taxon>Bacillati</taxon>
        <taxon>Actinomycetota</taxon>
        <taxon>Actinomycetes</taxon>
        <taxon>Micrococcales</taxon>
        <taxon>Microbacteriaceae</taxon>
        <taxon>Rathayibacter</taxon>
    </lineage>
</organism>
<proteinExistence type="predicted"/>
<evidence type="ECO:0000256" key="2">
    <source>
        <dbReference type="SAM" id="Phobius"/>
    </source>
</evidence>
<evidence type="ECO:0000313" key="3">
    <source>
        <dbReference type="EMBL" id="PTL72533.1"/>
    </source>
</evidence>
<gene>
    <name evidence="3" type="ORF">C1I63_06490</name>
</gene>
<feature type="compositionally biased region" description="Low complexity" evidence="1">
    <location>
        <begin position="168"/>
        <end position="186"/>
    </location>
</feature>
<feature type="transmembrane region" description="Helical" evidence="2">
    <location>
        <begin position="108"/>
        <end position="134"/>
    </location>
</feature>
<feature type="region of interest" description="Disordered" evidence="1">
    <location>
        <begin position="144"/>
        <end position="212"/>
    </location>
</feature>